<feature type="domain" description="Proteasome adapter and scaffold protein ECM29 HEAT-repeat" evidence="8">
    <location>
        <begin position="1261"/>
        <end position="1422"/>
    </location>
</feature>
<evidence type="ECO:0000313" key="10">
    <source>
        <dbReference type="RefSeq" id="XP_013777201.1"/>
    </source>
</evidence>
<reference evidence="10" key="1">
    <citation type="submission" date="2025-08" db="UniProtKB">
        <authorList>
            <consortium name="RefSeq"/>
        </authorList>
    </citation>
    <scope>IDENTIFICATION</scope>
    <source>
        <tissue evidence="10">Muscle</tissue>
    </source>
</reference>
<evidence type="ECO:0000256" key="3">
    <source>
        <dbReference type="ARBA" id="ARBA00022737"/>
    </source>
</evidence>
<dbReference type="Pfam" id="PF13001">
    <property type="entry name" value="ECM29_N"/>
    <property type="match status" value="1"/>
</dbReference>
<organism evidence="9 10">
    <name type="scientific">Limulus polyphemus</name>
    <name type="common">Atlantic horseshoe crab</name>
    <dbReference type="NCBI Taxonomy" id="6850"/>
    <lineage>
        <taxon>Eukaryota</taxon>
        <taxon>Metazoa</taxon>
        <taxon>Ecdysozoa</taxon>
        <taxon>Arthropoda</taxon>
        <taxon>Chelicerata</taxon>
        <taxon>Merostomata</taxon>
        <taxon>Xiphosura</taxon>
        <taxon>Limulidae</taxon>
        <taxon>Limulus</taxon>
    </lineage>
</organism>
<evidence type="ECO:0000256" key="4">
    <source>
        <dbReference type="ARBA" id="ARBA00022942"/>
    </source>
</evidence>
<dbReference type="Pfam" id="PF23702">
    <property type="entry name" value="ARM_ECM29"/>
    <property type="match status" value="1"/>
</dbReference>
<accession>A0ABM1B8X4</accession>
<dbReference type="Pfam" id="PF24492">
    <property type="entry name" value="HEAT_ECM29"/>
    <property type="match status" value="1"/>
</dbReference>
<dbReference type="PANTHER" id="PTHR23346">
    <property type="entry name" value="TRANSLATIONAL ACTIVATOR GCN1-RELATED"/>
    <property type="match status" value="1"/>
</dbReference>
<evidence type="ECO:0000259" key="5">
    <source>
        <dbReference type="Pfam" id="PF13001"/>
    </source>
</evidence>
<dbReference type="Gene3D" id="1.25.10.10">
    <property type="entry name" value="Leucine-rich Repeat Variant"/>
    <property type="match status" value="4"/>
</dbReference>
<dbReference type="PANTHER" id="PTHR23346:SF19">
    <property type="entry name" value="PROTEASOME ADAPTER AND SCAFFOLD PROTEIN ECM29"/>
    <property type="match status" value="1"/>
</dbReference>
<dbReference type="InterPro" id="IPR055444">
    <property type="entry name" value="ARM_ECM29"/>
</dbReference>
<dbReference type="InterPro" id="IPR057546">
    <property type="entry name" value="HEAT_GCN1"/>
</dbReference>
<dbReference type="GO" id="GO:0000502">
    <property type="term" value="C:proteasome complex"/>
    <property type="evidence" value="ECO:0007669"/>
    <property type="project" value="UniProtKB-KW"/>
</dbReference>
<evidence type="ECO:0000256" key="1">
    <source>
        <dbReference type="ARBA" id="ARBA00004496"/>
    </source>
</evidence>
<dbReference type="GeneID" id="106461881"/>
<feature type="domain" description="Stalled ribosome sensor GCN1-like HEAT repeats region" evidence="6">
    <location>
        <begin position="1077"/>
        <end position="1205"/>
    </location>
</feature>
<feature type="domain" description="Proteasome component Ecm29 N-terminal" evidence="5">
    <location>
        <begin position="10"/>
        <end position="500"/>
    </location>
</feature>
<evidence type="ECO:0000259" key="6">
    <source>
        <dbReference type="Pfam" id="PF23271"/>
    </source>
</evidence>
<proteinExistence type="predicted"/>
<keyword evidence="2" id="KW-0963">Cytoplasm</keyword>
<comment type="subcellular location">
    <subcellularLocation>
        <location evidence="1">Cytoplasm</location>
    </subcellularLocation>
</comment>
<dbReference type="SUPFAM" id="SSF48371">
    <property type="entry name" value="ARM repeat"/>
    <property type="match status" value="3"/>
</dbReference>
<protein>
    <submittedName>
        <fullName evidence="10">Proteasome-associated protein ECM29 homolog</fullName>
    </submittedName>
</protein>
<keyword evidence="3" id="KW-0677">Repeat</keyword>
<sequence length="1813" mass="201957">MAVQDEMVLLERVFLRIGAAETDEQLQNALAKFLPPVLLKLSSPQEGVRKKVMELLVHINKRLKSRPLVQLPVDGLLLQYQDPAATSFIVNFTIIYIKMGYPRLEISKQIEILPGLLSSLENKPEMHQDGILLMLMPVLPHVTIPNDAEKCKVLFGLRDRPKVAKLLLDYLLDFLLIPYGFARPSPASNLSGESIPPPGLSEHALKRTVGDEAMPPENLEKIKLGAVRFLACGVYPEQDIVVHLIVAASDTRHSVASIADQELRKISGVVDWNNSSLVDSLFSLFLGSNYIKDKKSTVKPEHKRSPTNTRIRLKIFPNILKSSTASTQFPAAVQVVFDALFSSNTNVKLKSMAVQFVNSICSNCSEKQILPVGKVLISGMQKLIAEPNEDSKVRNQAYVAVGMLGMKLPNLVTEDLSIVNSFFDALVNEDRDSKIAIQESLGLLSKAFCNLEPSLRGIMEALIMSKIESPVTQVRQIAVNYAASIFEDDHIPSQYILMLAAGDSKDEIRTEARKILRSSRKSEKKLPPFPDVVHYITKKADQRMKTKDKYVVGKTSLAFNPETYLEMLLYLRRCLVNSANVPKELQFDNLDPEQSPYISKYIRKLLLSNTDKESNAVNNYIALNKQYLLAFADAHVVYILLEVVAGVPDILPKEFAAHVSLVKSLMMSTKEDVREHSAKLFAIIIAHDSENIFVNSIEELLKNVKDNNLESQHGSLISVGYAIGFWFRQMKTQSNYAAKIEEFTKIVYKTVSTMLSYLKNSNSLLTSAVCLGIGEIGRNGPLHTYFEMSGGSHCDVHSKNIDAKLESKLLVKELGDIACSEKYPIKCRERAIQALGYICVGDPTFPHCRLIMEKLLQVAFEKSDVDLHFTVGDALCCAALGPSSSAARNFWVELKDDFKCKETGLKEEEMKWVIIEILSKFVVHTKPAVRQASAVWLISILKDCGNHSIVKSFFKSIQNSLLNLLADNSEITQDIASKGLNLIYELGEEQDKKELVNLLLETLTSGRKSGVTVSDDTKLFEEGMLGKLPTGGGISTYKEICSLASDLNQPDLVYKFMHLANHHTLWNSRKGAAFGFGKIAEKAGKQLSEHLPKIVPKLYRYQFDPNTATRQSFIAIWDSVVSEPQKTIDLYLATILDDLLENLTNPQWRVRESSCYAISDLIRGRDLTEVIGYLPSLWETLFLVRDDIKESVRNAAESALKVLSKVSVKLCDSTSGKAGEQALQLIIVCLIKKGLCSRVSEVRSVSLLTIVQVSKNAGPLLKPHIPLLVISLLEAISDLEPEALNYLSVKLGSEQDTQEKIDNARIAASRSSPMMETVNHCVQYMDKQVTEELVPRLVDLIRSSVGLGTKTGCSYLISNLTFQCPREIEPFAGKLLAAFINGLGDRNAAVRKSYATAIGHLVKVAKDSSVEKVLVKIHNLYLEKEEAPARSACGYTIQAMAKYSPDVLRAHSAHVLPLVFLAMFEKTYKGEKKEANDSNPWEEVWLEFTTGYETAIRLYLTEIVSLIQKGLESQSWLMKEQAATAVATMATKLGGMLKQPYLGTLLNTLLSGLSGRTWKGKESIMNALSLICVNSMDQITETEGEISVHQIIQVLVKECKKENLKYKEAAVKSLAAILEKHQLDYFGDLYNILVPILEKKNSCPHNNQHSSSEEEDPRENFNFQIVAFEALGCAWPSVPETQKKYQTSFCNLMTSKFPVSTWKVQLSILKALNCFIKNTVLPNEIQENARGSPFSPSLVEQMLKIVSSAFSVVKYSTLRMEALDVTEKLLLKINKDDLNPESVKQLCGSLTSLMENCSPAMKEKASKILIILK</sequence>
<feature type="domain" description="ECM29 ARM-like repeats" evidence="7">
    <location>
        <begin position="593"/>
        <end position="776"/>
    </location>
</feature>
<dbReference type="InterPro" id="IPR016024">
    <property type="entry name" value="ARM-type_fold"/>
</dbReference>
<keyword evidence="4 10" id="KW-0647">Proteasome</keyword>
<dbReference type="Proteomes" id="UP000694941">
    <property type="component" value="Unplaced"/>
</dbReference>
<evidence type="ECO:0000259" key="7">
    <source>
        <dbReference type="Pfam" id="PF23702"/>
    </source>
</evidence>
<evidence type="ECO:0000259" key="8">
    <source>
        <dbReference type="Pfam" id="PF24492"/>
    </source>
</evidence>
<name>A0ABM1B8X4_LIMPO</name>
<dbReference type="InterPro" id="IPR055443">
    <property type="entry name" value="HEAT_ECM29"/>
</dbReference>
<dbReference type="InterPro" id="IPR011989">
    <property type="entry name" value="ARM-like"/>
</dbReference>
<keyword evidence="9" id="KW-1185">Reference proteome</keyword>
<dbReference type="Pfam" id="PF23731">
    <property type="entry name" value="ARM_ECM29_C"/>
    <property type="match status" value="1"/>
</dbReference>
<dbReference type="RefSeq" id="XP_013777201.1">
    <property type="nucleotide sequence ID" value="XM_013921747.2"/>
</dbReference>
<gene>
    <name evidence="10" type="primary">LOC106461881</name>
</gene>
<dbReference type="Pfam" id="PF23271">
    <property type="entry name" value="HEAT_GCN1"/>
    <property type="match status" value="1"/>
</dbReference>
<dbReference type="InterPro" id="IPR024372">
    <property type="entry name" value="Ecm29_N"/>
</dbReference>
<evidence type="ECO:0000256" key="2">
    <source>
        <dbReference type="ARBA" id="ARBA00022490"/>
    </source>
</evidence>
<evidence type="ECO:0000313" key="9">
    <source>
        <dbReference type="Proteomes" id="UP000694941"/>
    </source>
</evidence>